<reference evidence="1" key="1">
    <citation type="submission" date="2014-11" db="EMBL/GenBank/DDBJ databases">
        <authorList>
            <person name="Amaro Gonzalez C."/>
        </authorList>
    </citation>
    <scope>NUCLEOTIDE SEQUENCE</scope>
</reference>
<reference evidence="1" key="2">
    <citation type="journal article" date="2015" name="Fish Shellfish Immunol.">
        <title>Early steps in the European eel (Anguilla anguilla)-Vibrio vulnificus interaction in the gills: Role of the RtxA13 toxin.</title>
        <authorList>
            <person name="Callol A."/>
            <person name="Pajuelo D."/>
            <person name="Ebbesson L."/>
            <person name="Teles M."/>
            <person name="MacKenzie S."/>
            <person name="Amaro C."/>
        </authorList>
    </citation>
    <scope>NUCLEOTIDE SEQUENCE</scope>
</reference>
<evidence type="ECO:0000313" key="1">
    <source>
        <dbReference type="EMBL" id="JAH19525.1"/>
    </source>
</evidence>
<organism evidence="1">
    <name type="scientific">Anguilla anguilla</name>
    <name type="common">European freshwater eel</name>
    <name type="synonym">Muraena anguilla</name>
    <dbReference type="NCBI Taxonomy" id="7936"/>
    <lineage>
        <taxon>Eukaryota</taxon>
        <taxon>Metazoa</taxon>
        <taxon>Chordata</taxon>
        <taxon>Craniata</taxon>
        <taxon>Vertebrata</taxon>
        <taxon>Euteleostomi</taxon>
        <taxon>Actinopterygii</taxon>
        <taxon>Neopterygii</taxon>
        <taxon>Teleostei</taxon>
        <taxon>Anguilliformes</taxon>
        <taxon>Anguillidae</taxon>
        <taxon>Anguilla</taxon>
    </lineage>
</organism>
<dbReference type="AlphaFoldDB" id="A0A0E9QTD5"/>
<name>A0A0E9QTD5_ANGAN</name>
<dbReference type="EMBL" id="GBXM01089052">
    <property type="protein sequence ID" value="JAH19525.1"/>
    <property type="molecule type" value="Transcribed_RNA"/>
</dbReference>
<proteinExistence type="predicted"/>
<protein>
    <submittedName>
        <fullName evidence="1">Uncharacterized protein</fullName>
    </submittedName>
</protein>
<sequence>MVFLSCDVRNVTDVWMGWSTFYGRQ</sequence>
<accession>A0A0E9QTD5</accession>